<gene>
    <name evidence="1" type="ORF">RFULGI_LOCUS17472</name>
</gene>
<dbReference type="OrthoDB" id="2431315at2759"/>
<feature type="non-terminal residue" evidence="1">
    <location>
        <position position="1"/>
    </location>
</feature>
<protein>
    <submittedName>
        <fullName evidence="1">11040_t:CDS:1</fullName>
    </submittedName>
</protein>
<evidence type="ECO:0000313" key="2">
    <source>
        <dbReference type="Proteomes" id="UP000789396"/>
    </source>
</evidence>
<evidence type="ECO:0000313" key="1">
    <source>
        <dbReference type="EMBL" id="CAG8798370.1"/>
    </source>
</evidence>
<accession>A0A9N9JUR6</accession>
<dbReference type="Proteomes" id="UP000789396">
    <property type="component" value="Unassembled WGS sequence"/>
</dbReference>
<comment type="caution">
    <text evidence="1">The sequence shown here is derived from an EMBL/GenBank/DDBJ whole genome shotgun (WGS) entry which is preliminary data.</text>
</comment>
<name>A0A9N9JUR6_9GLOM</name>
<keyword evidence="2" id="KW-1185">Reference proteome</keyword>
<dbReference type="AlphaFoldDB" id="A0A9N9JUR6"/>
<reference evidence="1" key="1">
    <citation type="submission" date="2021-06" db="EMBL/GenBank/DDBJ databases">
        <authorList>
            <person name="Kallberg Y."/>
            <person name="Tangrot J."/>
            <person name="Rosling A."/>
        </authorList>
    </citation>
    <scope>NUCLEOTIDE SEQUENCE</scope>
    <source>
        <strain evidence="1">IN212</strain>
    </source>
</reference>
<dbReference type="EMBL" id="CAJVPZ010068758">
    <property type="protein sequence ID" value="CAG8798370.1"/>
    <property type="molecule type" value="Genomic_DNA"/>
</dbReference>
<organism evidence="1 2">
    <name type="scientific">Racocetra fulgida</name>
    <dbReference type="NCBI Taxonomy" id="60492"/>
    <lineage>
        <taxon>Eukaryota</taxon>
        <taxon>Fungi</taxon>
        <taxon>Fungi incertae sedis</taxon>
        <taxon>Mucoromycota</taxon>
        <taxon>Glomeromycotina</taxon>
        <taxon>Glomeromycetes</taxon>
        <taxon>Diversisporales</taxon>
        <taxon>Gigasporaceae</taxon>
        <taxon>Racocetra</taxon>
    </lineage>
</organism>
<feature type="non-terminal residue" evidence="1">
    <location>
        <position position="118"/>
    </location>
</feature>
<sequence length="118" mass="13823">MNAFDRERKGWNRNSLRNNTKIQKLRTHTLQIINEHKQIQNENTNLISHNTQKDIFIAESKAENVTKFKKIKLLEFIIKILESKLSSAQKDVILIQNDSSKKESKILSLKSKIVEVEH</sequence>
<proteinExistence type="predicted"/>